<dbReference type="AlphaFoldDB" id="A0A139I2M4"/>
<dbReference type="EMBL" id="LFZO01000388">
    <property type="protein sequence ID" value="KXT08956.1"/>
    <property type="molecule type" value="Genomic_DNA"/>
</dbReference>
<accession>A0A139I2M4</accession>
<evidence type="ECO:0000313" key="2">
    <source>
        <dbReference type="EMBL" id="KXT08956.1"/>
    </source>
</evidence>
<reference evidence="2 3" key="1">
    <citation type="submission" date="2015-07" db="EMBL/GenBank/DDBJ databases">
        <title>Comparative genomics of the Sigatoka disease complex on banana suggests a link between parallel evolutionary changes in Pseudocercospora fijiensis and Pseudocercospora eumusae and increased virulence on the banana host.</title>
        <authorList>
            <person name="Chang T.-C."/>
            <person name="Salvucci A."/>
            <person name="Crous P.W."/>
            <person name="Stergiopoulos I."/>
        </authorList>
    </citation>
    <scope>NUCLEOTIDE SEQUENCE [LARGE SCALE GENOMIC DNA]</scope>
    <source>
        <strain evidence="2 3">CBS 116634</strain>
    </source>
</reference>
<organism evidence="2 3">
    <name type="scientific">Pseudocercospora musae</name>
    <dbReference type="NCBI Taxonomy" id="113226"/>
    <lineage>
        <taxon>Eukaryota</taxon>
        <taxon>Fungi</taxon>
        <taxon>Dikarya</taxon>
        <taxon>Ascomycota</taxon>
        <taxon>Pezizomycotina</taxon>
        <taxon>Dothideomycetes</taxon>
        <taxon>Dothideomycetidae</taxon>
        <taxon>Mycosphaerellales</taxon>
        <taxon>Mycosphaerellaceae</taxon>
        <taxon>Pseudocercospora</taxon>
    </lineage>
</organism>
<keyword evidence="3" id="KW-1185">Reference proteome</keyword>
<protein>
    <submittedName>
        <fullName evidence="2">Uncharacterized protein</fullName>
    </submittedName>
</protein>
<evidence type="ECO:0000256" key="1">
    <source>
        <dbReference type="SAM" id="MobiDB-lite"/>
    </source>
</evidence>
<evidence type="ECO:0000313" key="3">
    <source>
        <dbReference type="Proteomes" id="UP000073492"/>
    </source>
</evidence>
<feature type="region of interest" description="Disordered" evidence="1">
    <location>
        <begin position="1"/>
        <end position="29"/>
    </location>
</feature>
<gene>
    <name evidence="2" type="ORF">AC579_10317</name>
</gene>
<name>A0A139I2M4_9PEZI</name>
<comment type="caution">
    <text evidence="2">The sequence shown here is derived from an EMBL/GenBank/DDBJ whole genome shotgun (WGS) entry which is preliminary data.</text>
</comment>
<dbReference type="Proteomes" id="UP000073492">
    <property type="component" value="Unassembled WGS sequence"/>
</dbReference>
<proteinExistence type="predicted"/>
<sequence length="98" mass="10922">MRIVSSAIEQTGNIRREHQASGLCPQESPVLNRERAGSFAEYVSLQEQDTILNGAAKMINQMEPWLRSTTPSLDVSRVPWSLPNALNRNEDVNSSLRG</sequence>